<gene>
    <name evidence="1" type="ORF">UT29_C0002G0015</name>
</gene>
<organism evidence="1">
    <name type="scientific">Yanofskybacteria sp. (strain GW2011_GWA1_39_13)</name>
    <dbReference type="NCBI Taxonomy" id="1619019"/>
    <lineage>
        <taxon>Bacteria</taxon>
        <taxon>Candidatus Yanofskyibacteriota</taxon>
    </lineage>
</organism>
<dbReference type="EMBL" id="LBWF01000002">
    <property type="protein sequence ID" value="KKR02453.1"/>
    <property type="molecule type" value="Genomic_DNA"/>
</dbReference>
<dbReference type="AlphaFoldDB" id="A0A0G0MGZ1"/>
<name>A0A0G0MGZ1_YANXG</name>
<protein>
    <submittedName>
        <fullName evidence="1">Uncharacterized protein</fullName>
    </submittedName>
</protein>
<accession>A0A0G0MGZ1</accession>
<sequence>MVEKEFVSELRQIIKEDYGKDFSFQEVSRFAYDWLGYFDLLAKVSHRTQKDTQNG</sequence>
<dbReference type="Proteomes" id="UP000034845">
    <property type="component" value="Unassembled WGS sequence"/>
</dbReference>
<comment type="caution">
    <text evidence="1">The sequence shown here is derived from an EMBL/GenBank/DDBJ whole genome shotgun (WGS) entry which is preliminary data.</text>
</comment>
<reference evidence="1" key="1">
    <citation type="journal article" date="2015" name="Nature">
        <title>rRNA introns, odd ribosomes, and small enigmatic genomes across a large radiation of phyla.</title>
        <authorList>
            <person name="Brown C.T."/>
            <person name="Hug L.A."/>
            <person name="Thomas B.C."/>
            <person name="Sharon I."/>
            <person name="Castelle C.J."/>
            <person name="Singh A."/>
            <person name="Wilkins M.J."/>
            <person name="Williams K.H."/>
            <person name="Banfield J.F."/>
        </authorList>
    </citation>
    <scope>NUCLEOTIDE SEQUENCE [LARGE SCALE GENOMIC DNA]</scope>
</reference>
<evidence type="ECO:0000313" key="1">
    <source>
        <dbReference type="EMBL" id="KKR02453.1"/>
    </source>
</evidence>
<proteinExistence type="predicted"/>